<keyword evidence="1" id="KW-0677">Repeat</keyword>
<dbReference type="InParanoid" id="A0A3R7GQA3"/>
<reference evidence="3 4" key="1">
    <citation type="journal article" date="2018" name="Biotechnol. Adv.">
        <title>Improved genomic resources and new bioinformatic workflow for the carcinogenic parasite Clonorchis sinensis: Biotechnological implications.</title>
        <authorList>
            <person name="Wang D."/>
            <person name="Korhonen P.K."/>
            <person name="Gasser R.B."/>
            <person name="Young N.D."/>
        </authorList>
    </citation>
    <scope>NUCLEOTIDE SEQUENCE [LARGE SCALE GENOMIC DNA]</scope>
    <source>
        <strain evidence="3">Cs-k2</strain>
    </source>
</reference>
<evidence type="ECO:0000256" key="2">
    <source>
        <dbReference type="ARBA" id="ARBA00023043"/>
    </source>
</evidence>
<dbReference type="SUPFAM" id="SSF48403">
    <property type="entry name" value="Ankyrin repeat"/>
    <property type="match status" value="1"/>
</dbReference>
<proteinExistence type="predicted"/>
<evidence type="ECO:0000313" key="4">
    <source>
        <dbReference type="Proteomes" id="UP000286415"/>
    </source>
</evidence>
<dbReference type="AlphaFoldDB" id="A0A3R7GQA3"/>
<dbReference type="OrthoDB" id="9977361at2759"/>
<organism evidence="3 4">
    <name type="scientific">Clonorchis sinensis</name>
    <name type="common">Chinese liver fluke</name>
    <dbReference type="NCBI Taxonomy" id="79923"/>
    <lineage>
        <taxon>Eukaryota</taxon>
        <taxon>Metazoa</taxon>
        <taxon>Spiralia</taxon>
        <taxon>Lophotrochozoa</taxon>
        <taxon>Platyhelminthes</taxon>
        <taxon>Trematoda</taxon>
        <taxon>Digenea</taxon>
        <taxon>Opisthorchiida</taxon>
        <taxon>Opisthorchiata</taxon>
        <taxon>Opisthorchiidae</taxon>
        <taxon>Clonorchis</taxon>
    </lineage>
</organism>
<dbReference type="PANTHER" id="PTHR24171">
    <property type="entry name" value="ANKYRIN REPEAT DOMAIN-CONTAINING PROTEIN 39-RELATED"/>
    <property type="match status" value="1"/>
</dbReference>
<name>A0A3R7GQA3_CLOSI</name>
<dbReference type="STRING" id="79923.A0A3R7GQA3"/>
<comment type="caution">
    <text evidence="3">The sequence shown here is derived from an EMBL/GenBank/DDBJ whole genome shotgun (WGS) entry which is preliminary data.</text>
</comment>
<sequence length="349" mass="38697">MPFKPIVPPPEFLTKAEVTRPTGRSPNKISTVLTNVQRRNVQTSAPAESRDLTMFQMAAQGELLLLQREIENRAYSLDLQDNQGFSPLLWACANGQKGAVELLLYHGANMLLAGDNGENGLLLAACRGHYDVVLYLLRAGFPINLSDELCNTALMFAAYHNNAAIVSLLLDWGADVTVTNADGWSALDFAVRRRSRASQRLIEKHILPCHSEGSTRAGILSGCPSLDRSRDAEAGFQPRTFRPHSIYPHAPTGVGVQYRDEKSEGTPITSRYHYSLHRLTESKEAYRYRETSKDIKWCQTGLSSFLFIDTIMEVSLSASNACGVECSRGVRSQISSTQTTQLFLDLTPW</sequence>
<protein>
    <submittedName>
        <fullName evidence="3">Ankyrin repeat A protein 2</fullName>
    </submittedName>
</protein>
<dbReference type="InterPro" id="IPR036770">
    <property type="entry name" value="Ankyrin_rpt-contain_sf"/>
</dbReference>
<keyword evidence="4" id="KW-1185">Reference proteome</keyword>
<keyword evidence="2" id="KW-0040">ANK repeat</keyword>
<evidence type="ECO:0000256" key="1">
    <source>
        <dbReference type="ARBA" id="ARBA00022737"/>
    </source>
</evidence>
<dbReference type="Pfam" id="PF00023">
    <property type="entry name" value="Ank"/>
    <property type="match status" value="1"/>
</dbReference>
<accession>A0A3R7GQA3</accession>
<dbReference type="InterPro" id="IPR002110">
    <property type="entry name" value="Ankyrin_rpt"/>
</dbReference>
<gene>
    <name evidence="3" type="ORF">CSKR_107018</name>
</gene>
<dbReference type="Proteomes" id="UP000286415">
    <property type="component" value="Unassembled WGS sequence"/>
</dbReference>
<dbReference type="Gene3D" id="1.25.40.20">
    <property type="entry name" value="Ankyrin repeat-containing domain"/>
    <property type="match status" value="1"/>
</dbReference>
<reference evidence="3 4" key="2">
    <citation type="journal article" date="2021" name="Genomics">
        <title>High-quality reference genome for Clonorchis sinensis.</title>
        <authorList>
            <person name="Young N.D."/>
            <person name="Stroehlein A.J."/>
            <person name="Kinkar L."/>
            <person name="Wang T."/>
            <person name="Sohn W.M."/>
            <person name="Chang B.C.H."/>
            <person name="Kaur P."/>
            <person name="Weisz D."/>
            <person name="Dudchenko O."/>
            <person name="Aiden E.L."/>
            <person name="Korhonen P.K."/>
            <person name="Gasser R.B."/>
        </authorList>
    </citation>
    <scope>NUCLEOTIDE SEQUENCE [LARGE SCALE GENOMIC DNA]</scope>
    <source>
        <strain evidence="3">Cs-k2</strain>
    </source>
</reference>
<dbReference type="PROSITE" id="PS50088">
    <property type="entry name" value="ANK_REPEAT"/>
    <property type="match status" value="3"/>
</dbReference>
<dbReference type="SMART" id="SM00248">
    <property type="entry name" value="ANK"/>
    <property type="match status" value="3"/>
</dbReference>
<dbReference type="PROSITE" id="PS50297">
    <property type="entry name" value="ANK_REP_REGION"/>
    <property type="match status" value="3"/>
</dbReference>
<evidence type="ECO:0000313" key="3">
    <source>
        <dbReference type="EMBL" id="KAG5446967.1"/>
    </source>
</evidence>
<dbReference type="EMBL" id="NIRI02000042">
    <property type="protein sequence ID" value="KAG5446967.1"/>
    <property type="molecule type" value="Genomic_DNA"/>
</dbReference>
<dbReference type="Pfam" id="PF12796">
    <property type="entry name" value="Ank_2"/>
    <property type="match status" value="1"/>
</dbReference>